<proteinExistence type="predicted"/>
<keyword evidence="2" id="KW-0732">Signal</keyword>
<dbReference type="EMBL" id="JBAMIC010000021">
    <property type="protein sequence ID" value="KAK7092570.1"/>
    <property type="molecule type" value="Genomic_DNA"/>
</dbReference>
<accession>A0AAN9G3G1</accession>
<evidence type="ECO:0000313" key="4">
    <source>
        <dbReference type="Proteomes" id="UP001374579"/>
    </source>
</evidence>
<evidence type="ECO:0000313" key="3">
    <source>
        <dbReference type="EMBL" id="KAK7092570.1"/>
    </source>
</evidence>
<organism evidence="3 4">
    <name type="scientific">Littorina saxatilis</name>
    <dbReference type="NCBI Taxonomy" id="31220"/>
    <lineage>
        <taxon>Eukaryota</taxon>
        <taxon>Metazoa</taxon>
        <taxon>Spiralia</taxon>
        <taxon>Lophotrochozoa</taxon>
        <taxon>Mollusca</taxon>
        <taxon>Gastropoda</taxon>
        <taxon>Caenogastropoda</taxon>
        <taxon>Littorinimorpha</taxon>
        <taxon>Littorinoidea</taxon>
        <taxon>Littorinidae</taxon>
        <taxon>Littorina</taxon>
    </lineage>
</organism>
<feature type="region of interest" description="Disordered" evidence="1">
    <location>
        <begin position="214"/>
        <end position="241"/>
    </location>
</feature>
<gene>
    <name evidence="3" type="ORF">V1264_008296</name>
</gene>
<sequence>MLSAHVITASLCLLWSLIPPHCATPVQSGSSEVNINEASQQLVKDVRTLTAQAKHGMAVELIRQNVLELQSDASDLILQFPGKVSECETSSVIKMAATGSGSHETLTLLLADSALGVLSGRLSLSLSLLGRLAQQLEDQLALSSDVGPNLAAIVFGTKATVSIAQKASEVITALVSAANNNNNNNNNDNDVAEVSLGNGWSLVPETGLQWQSSNGHVSFNPTPTSNKGVGNESKRRKRRKAVTKNPFSILIDSSYSQNNGFAASLDLQHQFNGGQRNFGGSFSDSSGWEFSAGVKFTF</sequence>
<feature type="signal peptide" evidence="2">
    <location>
        <begin position="1"/>
        <end position="23"/>
    </location>
</feature>
<feature type="compositionally biased region" description="Polar residues" evidence="1">
    <location>
        <begin position="214"/>
        <end position="228"/>
    </location>
</feature>
<evidence type="ECO:0000256" key="2">
    <source>
        <dbReference type="SAM" id="SignalP"/>
    </source>
</evidence>
<evidence type="ECO:0000256" key="1">
    <source>
        <dbReference type="SAM" id="MobiDB-lite"/>
    </source>
</evidence>
<name>A0AAN9G3G1_9CAEN</name>
<dbReference type="AlphaFoldDB" id="A0AAN9G3G1"/>
<feature type="chain" id="PRO_5042912098" evidence="2">
    <location>
        <begin position="24"/>
        <end position="298"/>
    </location>
</feature>
<comment type="caution">
    <text evidence="3">The sequence shown here is derived from an EMBL/GenBank/DDBJ whole genome shotgun (WGS) entry which is preliminary data.</text>
</comment>
<dbReference type="Proteomes" id="UP001374579">
    <property type="component" value="Unassembled WGS sequence"/>
</dbReference>
<keyword evidence="4" id="KW-1185">Reference proteome</keyword>
<protein>
    <submittedName>
        <fullName evidence="3">Uncharacterized protein</fullName>
    </submittedName>
</protein>
<reference evidence="3 4" key="1">
    <citation type="submission" date="2024-02" db="EMBL/GenBank/DDBJ databases">
        <title>Chromosome-scale genome assembly of the rough periwinkle Littorina saxatilis.</title>
        <authorList>
            <person name="De Jode A."/>
            <person name="Faria R."/>
            <person name="Formenti G."/>
            <person name="Sims Y."/>
            <person name="Smith T.P."/>
            <person name="Tracey A."/>
            <person name="Wood J.M.D."/>
            <person name="Zagrodzka Z.B."/>
            <person name="Johannesson K."/>
            <person name="Butlin R.K."/>
            <person name="Leder E.H."/>
        </authorList>
    </citation>
    <scope>NUCLEOTIDE SEQUENCE [LARGE SCALE GENOMIC DNA]</scope>
    <source>
        <strain evidence="3">Snail1</strain>
        <tissue evidence="3">Muscle</tissue>
    </source>
</reference>